<dbReference type="EMBL" id="CP009245">
    <property type="protein sequence ID" value="APT85545.1"/>
    <property type="molecule type" value="Genomic_DNA"/>
</dbReference>
<proteinExistence type="predicted"/>
<reference evidence="3 4" key="1">
    <citation type="submission" date="2014-08" db="EMBL/GenBank/DDBJ databases">
        <title>Complete genome sequence of Corynebacterium aquilae S-613T(T) (=DSM 44791(T)), isolated from the choana of a healthy golden eagle.</title>
        <authorList>
            <person name="Ruckert C."/>
            <person name="Albersmeier A."/>
            <person name="Winkler A."/>
            <person name="Kalinowski J."/>
        </authorList>
    </citation>
    <scope>NUCLEOTIDE SEQUENCE [LARGE SCALE GENOMIC DNA]</scope>
    <source>
        <strain evidence="3 4">S-613</strain>
    </source>
</reference>
<evidence type="ECO:0000313" key="4">
    <source>
        <dbReference type="Proteomes" id="UP000185478"/>
    </source>
</evidence>
<feature type="chain" id="PRO_5039273775" evidence="2">
    <location>
        <begin position="22"/>
        <end position="97"/>
    </location>
</feature>
<evidence type="ECO:0000256" key="1">
    <source>
        <dbReference type="SAM" id="MobiDB-lite"/>
    </source>
</evidence>
<dbReference type="AlphaFoldDB" id="A0A1L7CIB0"/>
<feature type="signal peptide" evidence="2">
    <location>
        <begin position="1"/>
        <end position="21"/>
    </location>
</feature>
<evidence type="ECO:0000313" key="3">
    <source>
        <dbReference type="EMBL" id="APT85545.1"/>
    </source>
</evidence>
<organism evidence="3 4">
    <name type="scientific">Corynebacterium aquilae DSM 44791</name>
    <dbReference type="NCBI Taxonomy" id="1431546"/>
    <lineage>
        <taxon>Bacteria</taxon>
        <taxon>Bacillati</taxon>
        <taxon>Actinomycetota</taxon>
        <taxon>Actinomycetes</taxon>
        <taxon>Mycobacteriales</taxon>
        <taxon>Corynebacteriaceae</taxon>
        <taxon>Corynebacterium</taxon>
    </lineage>
</organism>
<name>A0A1L7CIB0_9CORY</name>
<dbReference type="KEGG" id="caqu:CAQU_11345"/>
<accession>A0A1L7CIB0</accession>
<evidence type="ECO:0000256" key="2">
    <source>
        <dbReference type="SAM" id="SignalP"/>
    </source>
</evidence>
<gene>
    <name evidence="3" type="ORF">CAQU_11345</name>
</gene>
<keyword evidence="2" id="KW-0732">Signal</keyword>
<protein>
    <submittedName>
        <fullName evidence="3">Uncharacterized protein</fullName>
    </submittedName>
</protein>
<dbReference type="RefSeq" id="WP_075727714.1">
    <property type="nucleotide sequence ID" value="NZ_CP009245.1"/>
</dbReference>
<sequence length="97" mass="10275">MFIIDIVLALLAAIAAPFHFAGEALLQPEYSHVAASDNDKASDKDEFFAKVHQHVFSSVPNKNNCTAPNAGTPALQTAEAPQPVKCAPTTYHPLGSS</sequence>
<dbReference type="Proteomes" id="UP000185478">
    <property type="component" value="Chromosome"/>
</dbReference>
<keyword evidence="4" id="KW-1185">Reference proteome</keyword>
<feature type="region of interest" description="Disordered" evidence="1">
    <location>
        <begin position="67"/>
        <end position="97"/>
    </location>
</feature>